<name>A0ACC2HHJ4_DALPE</name>
<keyword evidence="2" id="KW-1185">Reference proteome</keyword>
<dbReference type="EMBL" id="CM055729">
    <property type="protein sequence ID" value="KAJ8015479.1"/>
    <property type="molecule type" value="Genomic_DNA"/>
</dbReference>
<reference evidence="1" key="1">
    <citation type="submission" date="2021-05" db="EMBL/GenBank/DDBJ databases">
        <authorList>
            <person name="Pan Q."/>
            <person name="Jouanno E."/>
            <person name="Zahm M."/>
            <person name="Klopp C."/>
            <person name="Cabau C."/>
            <person name="Louis A."/>
            <person name="Berthelot C."/>
            <person name="Parey E."/>
            <person name="Roest Crollius H."/>
            <person name="Montfort J."/>
            <person name="Robinson-Rechavi M."/>
            <person name="Bouchez O."/>
            <person name="Lampietro C."/>
            <person name="Lopez Roques C."/>
            <person name="Donnadieu C."/>
            <person name="Postlethwait J."/>
            <person name="Bobe J."/>
            <person name="Dillon D."/>
            <person name="Chandos A."/>
            <person name="von Hippel F."/>
            <person name="Guiguen Y."/>
        </authorList>
    </citation>
    <scope>NUCLEOTIDE SEQUENCE</scope>
    <source>
        <strain evidence="1">YG-Jan2019</strain>
    </source>
</reference>
<comment type="caution">
    <text evidence="1">The sequence shown here is derived from an EMBL/GenBank/DDBJ whole genome shotgun (WGS) entry which is preliminary data.</text>
</comment>
<protein>
    <submittedName>
        <fullName evidence="1">Uncharacterized protein</fullName>
    </submittedName>
</protein>
<sequence>MSMTVKAYLLGKDEAPKEIRRFAVDQDVSTSFEYLNRKVVDVFSTLRNVTYQMFYKDEDGDMIAFSTDDELIMGLTCTKDDTFRLFIKEKKEHRREFPAFAFPGGVPFAFPPPTGGPHMGPPPPQGHGHCLGHGPPLVHPNVTCDGCEGQIWGTRFKCTVCPNYDLCSQCQSQGLHKEHPLLPILHPLNNAFEWFPRGKWMRKMRHCMWAQQAQNQAQNQGQTQGQPGPCGFQPGQAAPEHSQPSSDTSSDSSQQSQANMDYLKNIGEGVAAMLSPLGIDVDIDVEHEGKRAKVMVPTPTPPGSGGPPSARSDSGSTTGGVEGAEPRGDLEHLMDGISSLGSAGDLATGDKGGSGDEEWTHLTSKEVDPSTGELQSLLVGGGGSLEASGSIGSHQGPTQAPTQDPPRSLTLAEAAAYPHLPQDADPRLVEALSQMLSMGFTDEDGWLTRLLHTKDCDIRAAMETIHDS</sequence>
<gene>
    <name evidence="1" type="ORF">DPEC_G00026570</name>
</gene>
<organism evidence="1 2">
    <name type="scientific">Dallia pectoralis</name>
    <name type="common">Alaska blackfish</name>
    <dbReference type="NCBI Taxonomy" id="75939"/>
    <lineage>
        <taxon>Eukaryota</taxon>
        <taxon>Metazoa</taxon>
        <taxon>Chordata</taxon>
        <taxon>Craniata</taxon>
        <taxon>Vertebrata</taxon>
        <taxon>Euteleostomi</taxon>
        <taxon>Actinopterygii</taxon>
        <taxon>Neopterygii</taxon>
        <taxon>Teleostei</taxon>
        <taxon>Protacanthopterygii</taxon>
        <taxon>Esociformes</taxon>
        <taxon>Umbridae</taxon>
        <taxon>Dallia</taxon>
    </lineage>
</organism>
<proteinExistence type="predicted"/>
<evidence type="ECO:0000313" key="1">
    <source>
        <dbReference type="EMBL" id="KAJ8015479.1"/>
    </source>
</evidence>
<accession>A0ACC2HHJ4</accession>
<evidence type="ECO:0000313" key="2">
    <source>
        <dbReference type="Proteomes" id="UP001157502"/>
    </source>
</evidence>
<dbReference type="Proteomes" id="UP001157502">
    <property type="component" value="Chromosome 2"/>
</dbReference>